<reference evidence="10" key="1">
    <citation type="journal article" date="2014" name="BMC Genomics">
        <title>Six newly sequenced chloroplast genomes from prasinophyte green algae provide insights into the relationships among prasinophyte lineages and the diversity of streamlined genome architecture in picoplanktonic species.</title>
        <authorList>
            <person name="Lemieux C."/>
            <person name="Otis C."/>
            <person name="Turmel M."/>
        </authorList>
    </citation>
    <scope>NUCLEOTIDE SEQUENCE</scope>
</reference>
<dbReference type="GeneID" id="20357956"/>
<keyword evidence="8 9" id="KW-0472">Membrane</keyword>
<feature type="transmembrane region" description="Helical" evidence="9">
    <location>
        <begin position="58"/>
        <end position="78"/>
    </location>
</feature>
<keyword evidence="10" id="KW-0150">Chloroplast</keyword>
<feature type="transmembrane region" description="Helical" evidence="9">
    <location>
        <begin position="21"/>
        <end position="38"/>
    </location>
</feature>
<dbReference type="AlphaFoldDB" id="A0A088CIB0"/>
<comment type="subcellular location">
    <subcellularLocation>
        <location evidence="2">Membrane</location>
        <topology evidence="2">Multi-pass membrane protein</topology>
    </subcellularLocation>
</comment>
<sequence length="172" mass="19788">MAEQIEIRRDWIIGTRKTDNYFWAVILFIGGLGFVQSNPFPNANELDIAFSQKAVMGLYGYIALYTCIYLVCSIFWNVGAGYNEYNKAAKTVRIVRWGFPGKNRRIDIEIPFSEIQSISIQTTNSFFFQDGITLQYENGRKIPLLQPNQTLTLDELESYATQIAYFIQVPLQ</sequence>
<evidence type="ECO:0000313" key="10">
    <source>
        <dbReference type="EMBL" id="AID67575.1"/>
    </source>
</evidence>
<evidence type="ECO:0000256" key="3">
    <source>
        <dbReference type="ARBA" id="ARBA00008198"/>
    </source>
</evidence>
<keyword evidence="10" id="KW-0934">Plastid</keyword>
<dbReference type="Pfam" id="PF02392">
    <property type="entry name" value="Ycf4"/>
    <property type="match status" value="1"/>
</dbReference>
<accession>A0A088CIB0</accession>
<evidence type="ECO:0000256" key="1">
    <source>
        <dbReference type="ARBA" id="ARBA00002862"/>
    </source>
</evidence>
<dbReference type="EMBL" id="KJ746598">
    <property type="protein sequence ID" value="AID67575.1"/>
    <property type="molecule type" value="Genomic_DNA"/>
</dbReference>
<evidence type="ECO:0000256" key="6">
    <source>
        <dbReference type="ARBA" id="ARBA00022692"/>
    </source>
</evidence>
<dbReference type="InterPro" id="IPR003359">
    <property type="entry name" value="PSI_Ycf4_assembly"/>
</dbReference>
<proteinExistence type="inferred from homology"/>
<comment type="function">
    <text evidence="1">Seems to be required for the assembly of the photosystem I complex.</text>
</comment>
<name>A0A088CIB0_9VIRI</name>
<keyword evidence="5" id="KW-0602">Photosynthesis</keyword>
<dbReference type="GO" id="GO:0015979">
    <property type="term" value="P:photosynthesis"/>
    <property type="evidence" value="ECO:0007669"/>
    <property type="project" value="UniProtKB-KW"/>
</dbReference>
<evidence type="ECO:0000256" key="5">
    <source>
        <dbReference type="ARBA" id="ARBA00022531"/>
    </source>
</evidence>
<keyword evidence="7 9" id="KW-1133">Transmembrane helix</keyword>
<geneLocation type="chloroplast" evidence="10"/>
<dbReference type="RefSeq" id="YP_009057516.1">
    <property type="nucleotide sequence ID" value="NC_024817.1"/>
</dbReference>
<evidence type="ECO:0000256" key="4">
    <source>
        <dbReference type="ARBA" id="ARBA00015395"/>
    </source>
</evidence>
<evidence type="ECO:0000256" key="9">
    <source>
        <dbReference type="SAM" id="Phobius"/>
    </source>
</evidence>
<comment type="similarity">
    <text evidence="3">Belongs to the Ycf4 family.</text>
</comment>
<keyword evidence="6 9" id="KW-0812">Transmembrane</keyword>
<organism evidence="10">
    <name type="scientific">Prasinoderma coloniale</name>
    <dbReference type="NCBI Taxonomy" id="156133"/>
    <lineage>
        <taxon>Eukaryota</taxon>
        <taxon>Viridiplantae</taxon>
        <taxon>Prasinodermophyta</taxon>
        <taxon>Prasinodermophyceae</taxon>
        <taxon>Prasinodermales</taxon>
        <taxon>Prasinodermaceae</taxon>
        <taxon>Prasinoderma</taxon>
    </lineage>
</organism>
<gene>
    <name evidence="10" type="primary">ycf4</name>
</gene>
<evidence type="ECO:0000256" key="7">
    <source>
        <dbReference type="ARBA" id="ARBA00022989"/>
    </source>
</evidence>
<protein>
    <recommendedName>
        <fullName evidence="4">Photosystem I assembly protein Ycf4</fullName>
    </recommendedName>
</protein>
<evidence type="ECO:0000256" key="8">
    <source>
        <dbReference type="ARBA" id="ARBA00023136"/>
    </source>
</evidence>
<dbReference type="GO" id="GO:0009522">
    <property type="term" value="C:photosystem I"/>
    <property type="evidence" value="ECO:0007669"/>
    <property type="project" value="InterPro"/>
</dbReference>
<evidence type="ECO:0000256" key="2">
    <source>
        <dbReference type="ARBA" id="ARBA00004141"/>
    </source>
</evidence>